<proteinExistence type="predicted"/>
<dbReference type="AlphaFoldDB" id="A0A3R9QHD7"/>
<reference evidence="1 2" key="1">
    <citation type="submission" date="2018-10" db="EMBL/GenBank/DDBJ databases">
        <title>Draft genome sequence of Bacillus salarius IM0101, isolated from a hypersaline soil in Inner Mongolia, China.</title>
        <authorList>
            <person name="Yamprayoonswat W."/>
            <person name="Boonvisut S."/>
            <person name="Jumpathong W."/>
            <person name="Sittihan S."/>
            <person name="Ruangsuj P."/>
            <person name="Wanthongcharoen S."/>
            <person name="Thongpramul N."/>
            <person name="Pimmason S."/>
            <person name="Yu B."/>
            <person name="Yasawong M."/>
        </authorList>
    </citation>
    <scope>NUCLEOTIDE SEQUENCE [LARGE SCALE GENOMIC DNA]</scope>
    <source>
        <strain evidence="1 2">IM0101</strain>
    </source>
</reference>
<dbReference type="EMBL" id="RBVX01000035">
    <property type="protein sequence ID" value="RSL30593.1"/>
    <property type="molecule type" value="Genomic_DNA"/>
</dbReference>
<keyword evidence="2" id="KW-1185">Reference proteome</keyword>
<evidence type="ECO:0000313" key="2">
    <source>
        <dbReference type="Proteomes" id="UP000275076"/>
    </source>
</evidence>
<organism evidence="1 2">
    <name type="scientific">Salibacterium salarium</name>
    <dbReference type="NCBI Taxonomy" id="284579"/>
    <lineage>
        <taxon>Bacteria</taxon>
        <taxon>Bacillati</taxon>
        <taxon>Bacillota</taxon>
        <taxon>Bacilli</taxon>
        <taxon>Bacillales</taxon>
        <taxon>Bacillaceae</taxon>
    </lineage>
</organism>
<dbReference type="Proteomes" id="UP000275076">
    <property type="component" value="Unassembled WGS sequence"/>
</dbReference>
<sequence>MFSRDEHREHQQNKKLNAAELGDLFSNYMGDSMFACVFEHQLQVVEDDEIKECIEFALDISNKHVRMMREIFVKENIPVPVGFGEQDMRQEAPRLFSDIFMLFYIEQMTRAALITYGDTLSTSVRHDIANYFKMCLNDSIVTQEKAMHLLLSKGIPISTPNIPYPTKVDFVENESFISVIAGKFRPLTAIEIKHLQVNINSNILGKSLMLGFSQVASSAKLRNYFQDGVKVADRQIKELGKFLISEDLPTPNLMDAHISDSTTPPFSDKLMLYHTSLANTIGVSNYGFAVSKIMRHDLHAKIALLTADIAKYANKGINITIKNNWFEEPPTAADRVKLSKHSSANQPVD</sequence>
<dbReference type="Pfam" id="PF11553">
    <property type="entry name" value="DUF3231"/>
    <property type="match status" value="2"/>
</dbReference>
<evidence type="ECO:0000313" key="1">
    <source>
        <dbReference type="EMBL" id="RSL30593.1"/>
    </source>
</evidence>
<dbReference type="InterPro" id="IPR012347">
    <property type="entry name" value="Ferritin-like"/>
</dbReference>
<gene>
    <name evidence="1" type="ORF">D7Z54_25395</name>
</gene>
<comment type="caution">
    <text evidence="1">The sequence shown here is derived from an EMBL/GenBank/DDBJ whole genome shotgun (WGS) entry which is preliminary data.</text>
</comment>
<dbReference type="InterPro" id="IPR021617">
    <property type="entry name" value="DUF3231"/>
</dbReference>
<accession>A0A3R9QHD7</accession>
<dbReference type="OrthoDB" id="1675670at2"/>
<protein>
    <submittedName>
        <fullName evidence="1">DUF3231 family protein</fullName>
    </submittedName>
</protein>
<name>A0A3R9QHD7_9BACI</name>
<dbReference type="Gene3D" id="1.20.1260.10">
    <property type="match status" value="2"/>
</dbReference>